<dbReference type="InterPro" id="IPR002569">
    <property type="entry name" value="Met_Sox_Rdtase_MsrA_dom"/>
</dbReference>
<accession>A0A285VTC8</accession>
<comment type="similarity">
    <text evidence="1 5">Belongs to the MsrA Met sulfoxide reductase family.</text>
</comment>
<keyword evidence="2 5" id="KW-0560">Oxidoreductase</keyword>
<evidence type="ECO:0000313" key="7">
    <source>
        <dbReference type="EMBL" id="SOC57137.1"/>
    </source>
</evidence>
<dbReference type="FunFam" id="3.30.1060.10:FF:000001">
    <property type="entry name" value="Peptide methionine sulfoxide reductase MsrA"/>
    <property type="match status" value="1"/>
</dbReference>
<evidence type="ECO:0000256" key="1">
    <source>
        <dbReference type="ARBA" id="ARBA00005591"/>
    </source>
</evidence>
<dbReference type="Proteomes" id="UP001321908">
    <property type="component" value="Chromosome"/>
</dbReference>
<dbReference type="InterPro" id="IPR036509">
    <property type="entry name" value="Met_Sox_Rdtase_MsrA_sf"/>
</dbReference>
<proteinExistence type="inferred from homology"/>
<reference evidence="7 9" key="1">
    <citation type="submission" date="2017-08" db="EMBL/GenBank/DDBJ databases">
        <authorList>
            <person name="de Groot N.N."/>
        </authorList>
    </citation>
    <scope>NUCLEOTIDE SEQUENCE [LARGE SCALE GENOMIC DNA]</scope>
    <source>
        <strain evidence="7 9">USBA 855</strain>
    </source>
</reference>
<sequence length="211" mass="23521">MWPQESLELPTPETALKGRDTPIRISGTHYVNGRSMLSPFPEGHEEIVLGLGCFWGAERLFWEMPGVYVTAVGYAGGYTPNPTYEETCTGHTGHAEVVHVVFDPTEIGLPELLRAFWEAHDPTQGMQQGNDIGSQYRSVIYTTDELHRPLVDKSWQEYDQALRQQGLGHVTTEVAPLEAFYYAEEYHQQYLAKNPAGYCGLKGTGVACPVT</sequence>
<evidence type="ECO:0000256" key="4">
    <source>
        <dbReference type="ARBA" id="ARBA00048782"/>
    </source>
</evidence>
<dbReference type="GO" id="GO:0008113">
    <property type="term" value="F:peptide-methionine (S)-S-oxide reductase activity"/>
    <property type="evidence" value="ECO:0007669"/>
    <property type="project" value="UniProtKB-UniRule"/>
</dbReference>
<dbReference type="Gene3D" id="3.30.1060.10">
    <property type="entry name" value="Peptide methionine sulphoxide reductase MsrA"/>
    <property type="match status" value="1"/>
</dbReference>
<comment type="catalytic activity">
    <reaction evidence="3 5">
        <text>L-methionyl-[protein] + [thioredoxin]-disulfide + H2O = L-methionyl-(S)-S-oxide-[protein] + [thioredoxin]-dithiol</text>
        <dbReference type="Rhea" id="RHEA:14217"/>
        <dbReference type="Rhea" id="RHEA-COMP:10698"/>
        <dbReference type="Rhea" id="RHEA-COMP:10700"/>
        <dbReference type="Rhea" id="RHEA-COMP:12313"/>
        <dbReference type="Rhea" id="RHEA-COMP:12315"/>
        <dbReference type="ChEBI" id="CHEBI:15377"/>
        <dbReference type="ChEBI" id="CHEBI:16044"/>
        <dbReference type="ChEBI" id="CHEBI:29950"/>
        <dbReference type="ChEBI" id="CHEBI:44120"/>
        <dbReference type="ChEBI" id="CHEBI:50058"/>
        <dbReference type="EC" id="1.8.4.11"/>
    </reaction>
</comment>
<evidence type="ECO:0000256" key="5">
    <source>
        <dbReference type="HAMAP-Rule" id="MF_01401"/>
    </source>
</evidence>
<dbReference type="GO" id="GO:0034599">
    <property type="term" value="P:cellular response to oxidative stress"/>
    <property type="evidence" value="ECO:0007669"/>
    <property type="project" value="TreeGrafter"/>
</dbReference>
<dbReference type="RefSeq" id="WP_097023698.1">
    <property type="nucleotide sequence ID" value="NZ_CP140151.1"/>
</dbReference>
<comment type="function">
    <text evidence="5">Has an important function as a repair enzyme for proteins that have been inactivated by oxidation. Catalyzes the reversible oxidation-reduction of methionine sulfoxide in proteins to methionine.</text>
</comment>
<dbReference type="EMBL" id="CP140151">
    <property type="protein sequence ID" value="WQH09124.1"/>
    <property type="molecule type" value="Genomic_DNA"/>
</dbReference>
<feature type="active site" evidence="5">
    <location>
        <position position="53"/>
    </location>
</feature>
<dbReference type="NCBIfam" id="TIGR00401">
    <property type="entry name" value="msrA"/>
    <property type="match status" value="1"/>
</dbReference>
<feature type="domain" description="Peptide methionine sulphoxide reductase MsrA" evidence="6">
    <location>
        <begin position="46"/>
        <end position="199"/>
    </location>
</feature>
<dbReference type="OrthoDB" id="4174719at2"/>
<dbReference type="HAMAP" id="MF_01401">
    <property type="entry name" value="MsrA"/>
    <property type="match status" value="1"/>
</dbReference>
<dbReference type="EMBL" id="OBQJ01000008">
    <property type="protein sequence ID" value="SOC57137.1"/>
    <property type="molecule type" value="Genomic_DNA"/>
</dbReference>
<dbReference type="InterPro" id="IPR050162">
    <property type="entry name" value="MsrA_MetSO_reductase"/>
</dbReference>
<dbReference type="Pfam" id="PF01625">
    <property type="entry name" value="PMSR"/>
    <property type="match status" value="1"/>
</dbReference>
<dbReference type="SUPFAM" id="SSF55068">
    <property type="entry name" value="Peptide methionine sulfoxide reductase"/>
    <property type="match status" value="1"/>
</dbReference>
<organism evidence="7 9">
    <name type="scientific">Chromohalobacter canadensis</name>
    <dbReference type="NCBI Taxonomy" id="141389"/>
    <lineage>
        <taxon>Bacteria</taxon>
        <taxon>Pseudomonadati</taxon>
        <taxon>Pseudomonadota</taxon>
        <taxon>Gammaproteobacteria</taxon>
        <taxon>Oceanospirillales</taxon>
        <taxon>Halomonadaceae</taxon>
        <taxon>Chromohalobacter</taxon>
    </lineage>
</organism>
<name>A0A285VTC8_9GAMM</name>
<dbReference type="PANTHER" id="PTHR42799:SF2">
    <property type="entry name" value="MITOCHONDRIAL PEPTIDE METHIONINE SULFOXIDE REDUCTASE"/>
    <property type="match status" value="1"/>
</dbReference>
<keyword evidence="10" id="KW-1185">Reference proteome</keyword>
<evidence type="ECO:0000256" key="2">
    <source>
        <dbReference type="ARBA" id="ARBA00023002"/>
    </source>
</evidence>
<evidence type="ECO:0000259" key="6">
    <source>
        <dbReference type="Pfam" id="PF01625"/>
    </source>
</evidence>
<reference evidence="8 10" key="2">
    <citation type="submission" date="2023-11" db="EMBL/GenBank/DDBJ databases">
        <title>MicrobeMod: A computational toolkit for identifying prokaryotic methylation and restriction-modification with nanopore sequencing.</title>
        <authorList>
            <person name="Crits-Christoph A."/>
            <person name="Kang S.C."/>
            <person name="Lee H."/>
            <person name="Ostrov N."/>
        </authorList>
    </citation>
    <scope>NUCLEOTIDE SEQUENCE [LARGE SCALE GENOMIC DNA]</scope>
    <source>
        <strain evidence="8 10">ATCC 43984</strain>
    </source>
</reference>
<evidence type="ECO:0000313" key="8">
    <source>
        <dbReference type="EMBL" id="WQH09124.1"/>
    </source>
</evidence>
<protein>
    <recommendedName>
        <fullName evidence="5">Peptide methionine sulfoxide reductase MsrA</fullName>
        <shortName evidence="5">Protein-methionine-S-oxide reductase</shortName>
        <ecNumber evidence="5">1.8.4.11</ecNumber>
    </recommendedName>
    <alternativeName>
        <fullName evidence="5">Peptide-methionine (S)-S-oxide reductase</fullName>
        <shortName evidence="5">Peptide Met(O) reductase</shortName>
    </alternativeName>
</protein>
<dbReference type="EC" id="1.8.4.11" evidence="5"/>
<dbReference type="PANTHER" id="PTHR42799">
    <property type="entry name" value="MITOCHONDRIAL PEPTIDE METHIONINE SULFOXIDE REDUCTASE"/>
    <property type="match status" value="1"/>
</dbReference>
<dbReference type="AlphaFoldDB" id="A0A285VTC8"/>
<gene>
    <name evidence="5 8" type="primary">msrA</name>
    <name evidence="7" type="ORF">SAMN05421509_108138</name>
    <name evidence="8" type="ORF">SR908_00215</name>
</gene>
<evidence type="ECO:0000313" key="10">
    <source>
        <dbReference type="Proteomes" id="UP001321908"/>
    </source>
</evidence>
<evidence type="ECO:0000313" key="9">
    <source>
        <dbReference type="Proteomes" id="UP000219023"/>
    </source>
</evidence>
<evidence type="ECO:0000256" key="3">
    <source>
        <dbReference type="ARBA" id="ARBA00047806"/>
    </source>
</evidence>
<comment type="catalytic activity">
    <reaction evidence="4 5">
        <text>[thioredoxin]-disulfide + L-methionine + H2O = L-methionine (S)-S-oxide + [thioredoxin]-dithiol</text>
        <dbReference type="Rhea" id="RHEA:19993"/>
        <dbReference type="Rhea" id="RHEA-COMP:10698"/>
        <dbReference type="Rhea" id="RHEA-COMP:10700"/>
        <dbReference type="ChEBI" id="CHEBI:15377"/>
        <dbReference type="ChEBI" id="CHEBI:29950"/>
        <dbReference type="ChEBI" id="CHEBI:50058"/>
        <dbReference type="ChEBI" id="CHEBI:57844"/>
        <dbReference type="ChEBI" id="CHEBI:58772"/>
        <dbReference type="EC" id="1.8.4.11"/>
    </reaction>
</comment>
<dbReference type="GO" id="GO:0005737">
    <property type="term" value="C:cytoplasm"/>
    <property type="evidence" value="ECO:0007669"/>
    <property type="project" value="TreeGrafter"/>
</dbReference>
<dbReference type="Proteomes" id="UP000219023">
    <property type="component" value="Unassembled WGS sequence"/>
</dbReference>